<reference evidence="2" key="1">
    <citation type="journal article" date="2020" name="New Phytol.">
        <title>Comparative genomics reveals dynamic genome evolution in host specialist ectomycorrhizal fungi.</title>
        <authorList>
            <person name="Lofgren L.A."/>
            <person name="Nguyen N.H."/>
            <person name="Vilgalys R."/>
            <person name="Ruytinx J."/>
            <person name="Liao H.L."/>
            <person name="Branco S."/>
            <person name="Kuo A."/>
            <person name="LaButti K."/>
            <person name="Lipzen A."/>
            <person name="Andreopoulos W."/>
            <person name="Pangilinan J."/>
            <person name="Riley R."/>
            <person name="Hundley H."/>
            <person name="Na H."/>
            <person name="Barry K."/>
            <person name="Grigoriev I.V."/>
            <person name="Stajich J.E."/>
            <person name="Kennedy P.G."/>
        </authorList>
    </citation>
    <scope>NUCLEOTIDE SEQUENCE</scope>
    <source>
        <strain evidence="2">S12</strain>
    </source>
</reference>
<dbReference type="EMBL" id="JABBWE010000009">
    <property type="protein sequence ID" value="KAG1800366.1"/>
    <property type="molecule type" value="Genomic_DNA"/>
</dbReference>
<dbReference type="Proteomes" id="UP000719766">
    <property type="component" value="Unassembled WGS sequence"/>
</dbReference>
<gene>
    <name evidence="2" type="ORF">HD556DRAFT_1342940</name>
</gene>
<protein>
    <submittedName>
        <fullName evidence="2">Uncharacterized protein</fullName>
    </submittedName>
</protein>
<dbReference type="RefSeq" id="XP_041164352.1">
    <property type="nucleotide sequence ID" value="XM_041302160.1"/>
</dbReference>
<accession>A0A9P7DQA7</accession>
<feature type="compositionally biased region" description="Low complexity" evidence="1">
    <location>
        <begin position="315"/>
        <end position="336"/>
    </location>
</feature>
<name>A0A9P7DQA7_9AGAM</name>
<evidence type="ECO:0000256" key="1">
    <source>
        <dbReference type="SAM" id="MobiDB-lite"/>
    </source>
</evidence>
<keyword evidence="3" id="KW-1185">Reference proteome</keyword>
<feature type="region of interest" description="Disordered" evidence="1">
    <location>
        <begin position="315"/>
        <end position="369"/>
    </location>
</feature>
<dbReference type="GeneID" id="64595924"/>
<comment type="caution">
    <text evidence="2">The sequence shown here is derived from an EMBL/GenBank/DDBJ whole genome shotgun (WGS) entry which is preliminary data.</text>
</comment>
<dbReference type="AlphaFoldDB" id="A0A9P7DQA7"/>
<sequence>MPYFTGVHDASDLLADARHEPYTDISLSSEEPDVLISPPRSPSRLDFFHEEGGAVGCSESDADAELPISRVKWARNLFRSGPALAKFREEEDSDDEPLIGLPILHVNDHSTNYQTDFEDELQCVPFPPSLQTVTMEPLAPEPVRHATLPQETKVQNPTPVSRPHSQRLNYPHRGFSRSALLHQKSFWTARHDEWLEWQAKEVKRRIDHTICAQDPGGAYTGITLMDSQEVSGLPSQIRVPLSGLERDFEGYASRDFVQDSNAPIYPRVGDISALRDPYSANVDRCFFRFPLWTIHKTLYVFDMYQRATNISDQIQGSASSGSLQSSTGSSTCGDGDVTLVADDEPPFEKQTLDNGSHQECLSPRTPKRSPPCTWEAIRTWELNWYARWELLIGLVQRDQALRQAAPLSPSIPLSGFVDEDSLPPKELLEPFTLKAPTPIFLFAGEDGEGDSGDEEDDYGTLVANPVYNIDETFKEGYHRAVNFFTKDRESKRERRLRTLSG</sequence>
<proteinExistence type="predicted"/>
<evidence type="ECO:0000313" key="2">
    <source>
        <dbReference type="EMBL" id="KAG1800366.1"/>
    </source>
</evidence>
<organism evidence="2 3">
    <name type="scientific">Suillus plorans</name>
    <dbReference type="NCBI Taxonomy" id="116603"/>
    <lineage>
        <taxon>Eukaryota</taxon>
        <taxon>Fungi</taxon>
        <taxon>Dikarya</taxon>
        <taxon>Basidiomycota</taxon>
        <taxon>Agaricomycotina</taxon>
        <taxon>Agaricomycetes</taxon>
        <taxon>Agaricomycetidae</taxon>
        <taxon>Boletales</taxon>
        <taxon>Suillineae</taxon>
        <taxon>Suillaceae</taxon>
        <taxon>Suillus</taxon>
    </lineage>
</organism>
<dbReference type="OrthoDB" id="2921613at2759"/>
<evidence type="ECO:0000313" key="3">
    <source>
        <dbReference type="Proteomes" id="UP000719766"/>
    </source>
</evidence>